<organism evidence="6 7">
    <name type="scientific">Acetomicrobium flavidum</name>
    <dbReference type="NCBI Taxonomy" id="49896"/>
    <lineage>
        <taxon>Bacteria</taxon>
        <taxon>Thermotogati</taxon>
        <taxon>Synergistota</taxon>
        <taxon>Synergistia</taxon>
        <taxon>Synergistales</taxon>
        <taxon>Acetomicrobiaceae</taxon>
        <taxon>Acetomicrobium</taxon>
    </lineage>
</organism>
<dbReference type="InterPro" id="IPR003806">
    <property type="entry name" value="ATP-grasp_PylC-type"/>
</dbReference>
<dbReference type="PROSITE" id="PS00866">
    <property type="entry name" value="CPSASE_1"/>
    <property type="match status" value="1"/>
</dbReference>
<dbReference type="EMBL" id="FSQZ01000001">
    <property type="protein sequence ID" value="SIN77917.1"/>
    <property type="molecule type" value="Genomic_DNA"/>
</dbReference>
<comment type="caution">
    <text evidence="6">The sequence shown here is derived from an EMBL/GenBank/DDBJ whole genome shotgun (WGS) entry which is preliminary data.</text>
</comment>
<evidence type="ECO:0000256" key="4">
    <source>
        <dbReference type="PROSITE-ProRule" id="PRU00409"/>
    </source>
</evidence>
<evidence type="ECO:0000313" key="7">
    <source>
        <dbReference type="Proteomes" id="UP000185093"/>
    </source>
</evidence>
<dbReference type="Pfam" id="PF18301">
    <property type="entry name" value="preATP-grasp_3"/>
    <property type="match status" value="1"/>
</dbReference>
<keyword evidence="2 4" id="KW-0547">Nucleotide-binding</keyword>
<dbReference type="Gene3D" id="3.30.470.20">
    <property type="entry name" value="ATP-grasp fold, B domain"/>
    <property type="match status" value="1"/>
</dbReference>
<reference evidence="6 7" key="1">
    <citation type="submission" date="2016-11" db="EMBL/GenBank/DDBJ databases">
        <authorList>
            <person name="Varghese N."/>
            <person name="Submissions S."/>
        </authorList>
    </citation>
    <scope>NUCLEOTIDE SEQUENCE [LARGE SCALE GENOMIC DNA]</scope>
    <source>
        <strain evidence="6 7">DSM 20664</strain>
    </source>
</reference>
<gene>
    <name evidence="6" type="ORF">SAMN05444368_1874</name>
</gene>
<dbReference type="PROSITE" id="PS50975">
    <property type="entry name" value="ATP_GRASP"/>
    <property type="match status" value="1"/>
</dbReference>
<evidence type="ECO:0000256" key="1">
    <source>
        <dbReference type="ARBA" id="ARBA00022598"/>
    </source>
</evidence>
<evidence type="ECO:0000313" key="6">
    <source>
        <dbReference type="EMBL" id="SIN77917.1"/>
    </source>
</evidence>
<dbReference type="InterPro" id="IPR011761">
    <property type="entry name" value="ATP-grasp"/>
</dbReference>
<dbReference type="Gene3D" id="3.40.50.11770">
    <property type="match status" value="1"/>
</dbReference>
<dbReference type="InterPro" id="IPR005479">
    <property type="entry name" value="CPAse_ATP-bd"/>
</dbReference>
<dbReference type="Proteomes" id="UP000185093">
    <property type="component" value="Unassembled WGS sequence"/>
</dbReference>
<dbReference type="Pfam" id="PF02655">
    <property type="entry name" value="ATP-grasp_3"/>
    <property type="match status" value="1"/>
</dbReference>
<evidence type="ECO:0000259" key="5">
    <source>
        <dbReference type="PROSITE" id="PS50975"/>
    </source>
</evidence>
<name>A0ABY1JFJ9_9BACT</name>
<evidence type="ECO:0000256" key="2">
    <source>
        <dbReference type="ARBA" id="ARBA00022741"/>
    </source>
</evidence>
<keyword evidence="3 4" id="KW-0067">ATP-binding</keyword>
<evidence type="ECO:0000256" key="3">
    <source>
        <dbReference type="ARBA" id="ARBA00022840"/>
    </source>
</evidence>
<dbReference type="SUPFAM" id="SSF56059">
    <property type="entry name" value="Glutathione synthetase ATP-binding domain-like"/>
    <property type="match status" value="1"/>
</dbReference>
<feature type="domain" description="ATP-grasp" evidence="5">
    <location>
        <begin position="140"/>
        <end position="342"/>
    </location>
</feature>
<dbReference type="PANTHER" id="PTHR43055">
    <property type="entry name" value="FORMATE-DEPENDENT PHOSPHORIBOSYLGLYCINAMIDE FORMYLTRANSFERASE"/>
    <property type="match status" value="1"/>
</dbReference>
<proteinExistence type="predicted"/>
<keyword evidence="1" id="KW-0436">Ligase</keyword>
<keyword evidence="7" id="KW-1185">Reference proteome</keyword>
<sequence>MSILRNASGSHRQVIIYEHFSSGEDKGKNDRSFAREGLFMARTMLSCFSRLNYIKPLLILNERFSFALDPTERQNQYIVHNGEGESVLFELCGNKLVVLIAPETQGISARLALKVTQAGGIILGSAPGAVEAASDKARLLELLADKGVPCSPFAVAYDQTTIKEAALSWGFPLVVKPSCGTGGEGSNLLNNKIELDEFLTSNKADPRGLIIQPFIKGFPASLSLLISRSGKAHLISVNEQKIALTESDDGKSASFRYIGGKTGLSEEDYAAYGGTSLEYLQGLSQTVVDAIQGLMGYVGIDLIMTTKGSQVLEVNPRITTPLAFLGKFATWNIAEALMEACLLDKLPSDSAVPKIDYTVEGLSC</sequence>
<dbReference type="PANTHER" id="PTHR43055:SF1">
    <property type="entry name" value="FORMATE-DEPENDENT PHOSPHORIBOSYLGLYCINAMIDE FORMYLTRANSFERASE"/>
    <property type="match status" value="1"/>
</dbReference>
<protein>
    <submittedName>
        <fullName evidence="6">Predicted ATP-dependent carboligase, ATP-grasp superfamily</fullName>
    </submittedName>
</protein>
<accession>A0ABY1JFJ9</accession>
<dbReference type="InterPro" id="IPR040803">
    <property type="entry name" value="MfnD_preATP-grasp"/>
</dbReference>